<dbReference type="Gene3D" id="3.40.50.300">
    <property type="entry name" value="P-loop containing nucleotide triphosphate hydrolases"/>
    <property type="match status" value="1"/>
</dbReference>
<proteinExistence type="predicted"/>
<evidence type="ECO:0000313" key="2">
    <source>
        <dbReference type="Proteomes" id="UP000239434"/>
    </source>
</evidence>
<accession>A0A2S9IJK0</accession>
<evidence type="ECO:0000313" key="1">
    <source>
        <dbReference type="EMBL" id="PRD40697.1"/>
    </source>
</evidence>
<reference evidence="1 2" key="1">
    <citation type="submission" date="2018-02" db="EMBL/GenBank/DDBJ databases">
        <title>The draft genome of Phyllobacterium sp. 1N-3.</title>
        <authorList>
            <person name="Liu L."/>
            <person name="Li L."/>
            <person name="Zhang X."/>
            <person name="Wang T."/>
            <person name="Liang L."/>
        </authorList>
    </citation>
    <scope>NUCLEOTIDE SEQUENCE [LARGE SCALE GENOMIC DNA]</scope>
    <source>
        <strain evidence="1 2">1N-3</strain>
    </source>
</reference>
<dbReference type="PANTHER" id="PTHR36451:SF1">
    <property type="entry name" value="OMEGA-HYDROXY-BETA-DIHYDROMENAQUINONE-9 SULFOTRANSFERASE STF3"/>
    <property type="match status" value="1"/>
</dbReference>
<dbReference type="PANTHER" id="PTHR36451">
    <property type="entry name" value="PAPS-DEPENDENT SULFOTRANSFERASE STF3"/>
    <property type="match status" value="1"/>
</dbReference>
<dbReference type="Proteomes" id="UP000239434">
    <property type="component" value="Unassembled WGS sequence"/>
</dbReference>
<keyword evidence="1" id="KW-0808">Transferase</keyword>
<dbReference type="Pfam" id="PF13469">
    <property type="entry name" value="Sulfotransfer_3"/>
    <property type="match status" value="1"/>
</dbReference>
<protein>
    <submittedName>
        <fullName evidence="1">Sulfotransferase</fullName>
    </submittedName>
</protein>
<dbReference type="EMBL" id="PVBR01000034">
    <property type="protein sequence ID" value="PRD40697.1"/>
    <property type="molecule type" value="Genomic_DNA"/>
</dbReference>
<name>A0A2S9IJK0_9HYPH</name>
<comment type="caution">
    <text evidence="1">The sequence shown here is derived from an EMBL/GenBank/DDBJ whole genome shotgun (WGS) entry which is preliminary data.</text>
</comment>
<dbReference type="RefSeq" id="WP_105745634.1">
    <property type="nucleotide sequence ID" value="NZ_PVBR01000034.1"/>
</dbReference>
<keyword evidence="2" id="KW-1185">Reference proteome</keyword>
<dbReference type="SUPFAM" id="SSF52540">
    <property type="entry name" value="P-loop containing nucleoside triphosphate hydrolases"/>
    <property type="match status" value="1"/>
</dbReference>
<organism evidence="1 2">
    <name type="scientific">Phyllobacterium phragmitis</name>
    <dbReference type="NCBI Taxonomy" id="2670329"/>
    <lineage>
        <taxon>Bacteria</taxon>
        <taxon>Pseudomonadati</taxon>
        <taxon>Pseudomonadota</taxon>
        <taxon>Alphaproteobacteria</taxon>
        <taxon>Hyphomicrobiales</taxon>
        <taxon>Phyllobacteriaceae</taxon>
        <taxon>Phyllobacterium</taxon>
    </lineage>
</organism>
<gene>
    <name evidence="1" type="ORF">C5748_25585</name>
</gene>
<dbReference type="GO" id="GO:0016740">
    <property type="term" value="F:transferase activity"/>
    <property type="evidence" value="ECO:0007669"/>
    <property type="project" value="UniProtKB-KW"/>
</dbReference>
<sequence>MTAVTMTNAIAVKRKLSDCEDDLHEAAIAQTGLHDFGDPAYRDAFRALLDGFDTDVKVSERGLEFVYNYYFLSPLTARLYAEKGWAENPHVLSMPIKKPVVIIGLPRSGTTALHRLLSMDPQFQGVEFWLAQKPQIRPPRESWKTNPSYRAAVAHSTMMISHMPGMIKAHDILADEVEECKKALCQSFLRYELAPFLRSYGRFYQTHSHLAAYRRYADILRLIGSGEPDRRWLLKENYHMTEMDNLFDIFPDACIIQTHRDPLKTIPSLCSLWYMLEHAIHGENARPEAIGPREAPFWRKALDRADEARRGRASQFFDVDHRDFEADALGTVRSIYRYFGLTLSPLAEQNMREWIVASPTTKNGPHEYAGDKWGITSTELRDLYEDYRKEHGFN</sequence>
<dbReference type="AlphaFoldDB" id="A0A2S9IJK0"/>
<dbReference type="InterPro" id="IPR052736">
    <property type="entry name" value="Stf3_sulfotransferase"/>
</dbReference>
<dbReference type="InterPro" id="IPR027417">
    <property type="entry name" value="P-loop_NTPase"/>
</dbReference>